<evidence type="ECO:0000256" key="2">
    <source>
        <dbReference type="ARBA" id="ARBA00022679"/>
    </source>
</evidence>
<evidence type="ECO:0000256" key="1">
    <source>
        <dbReference type="ARBA" id="ARBA00022676"/>
    </source>
</evidence>
<name>A0A285ECF7_9ACTN</name>
<keyword evidence="2 5" id="KW-0808">Transferase</keyword>
<keyword evidence="6" id="KW-1185">Reference proteome</keyword>
<dbReference type="GO" id="GO:0016757">
    <property type="term" value="F:glycosyltransferase activity"/>
    <property type="evidence" value="ECO:0007669"/>
    <property type="project" value="UniProtKB-KW"/>
</dbReference>
<dbReference type="RefSeq" id="WP_143426631.1">
    <property type="nucleotide sequence ID" value="NZ_JACHXB010000001.1"/>
</dbReference>
<evidence type="ECO:0000313" key="6">
    <source>
        <dbReference type="Proteomes" id="UP000219514"/>
    </source>
</evidence>
<dbReference type="PANTHER" id="PTHR12526:SF637">
    <property type="entry name" value="GLYCOSYLTRANSFERASE EPSF-RELATED"/>
    <property type="match status" value="1"/>
</dbReference>
<dbReference type="PANTHER" id="PTHR12526">
    <property type="entry name" value="GLYCOSYLTRANSFERASE"/>
    <property type="match status" value="1"/>
</dbReference>
<keyword evidence="1" id="KW-0328">Glycosyltransferase</keyword>
<dbReference type="CDD" id="cd03801">
    <property type="entry name" value="GT4_PimA-like"/>
    <property type="match status" value="1"/>
</dbReference>
<protein>
    <submittedName>
        <fullName evidence="5">Glycosyltransferase involved in cell wall bisynthesis</fullName>
    </submittedName>
</protein>
<gene>
    <name evidence="5" type="ORF">SAMN06893097_1059</name>
</gene>
<dbReference type="SUPFAM" id="SSF53756">
    <property type="entry name" value="UDP-Glycosyltransferase/glycogen phosphorylase"/>
    <property type="match status" value="1"/>
</dbReference>
<dbReference type="InterPro" id="IPR001296">
    <property type="entry name" value="Glyco_trans_1"/>
</dbReference>
<feature type="domain" description="Glycosyl transferase family 1" evidence="3">
    <location>
        <begin position="196"/>
        <end position="359"/>
    </location>
</feature>
<dbReference type="Pfam" id="PF00534">
    <property type="entry name" value="Glycos_transf_1"/>
    <property type="match status" value="1"/>
</dbReference>
<evidence type="ECO:0000259" key="4">
    <source>
        <dbReference type="Pfam" id="PF13439"/>
    </source>
</evidence>
<proteinExistence type="predicted"/>
<dbReference type="AlphaFoldDB" id="A0A285ECF7"/>
<dbReference type="OrthoDB" id="9771846at2"/>
<dbReference type="Gene3D" id="3.40.50.2000">
    <property type="entry name" value="Glycogen Phosphorylase B"/>
    <property type="match status" value="2"/>
</dbReference>
<dbReference type="Proteomes" id="UP000219514">
    <property type="component" value="Unassembled WGS sequence"/>
</dbReference>
<dbReference type="Pfam" id="PF13439">
    <property type="entry name" value="Glyco_transf_4"/>
    <property type="match status" value="1"/>
</dbReference>
<feature type="domain" description="Glycosyltransferase subfamily 4-like N-terminal" evidence="4">
    <location>
        <begin position="27"/>
        <end position="184"/>
    </location>
</feature>
<evidence type="ECO:0000313" key="5">
    <source>
        <dbReference type="EMBL" id="SNX96677.1"/>
    </source>
</evidence>
<accession>A0A285ECF7</accession>
<organism evidence="5 6">
    <name type="scientific">Geodermatophilus sabuli</name>
    <dbReference type="NCBI Taxonomy" id="1564158"/>
    <lineage>
        <taxon>Bacteria</taxon>
        <taxon>Bacillati</taxon>
        <taxon>Actinomycetota</taxon>
        <taxon>Actinomycetes</taxon>
        <taxon>Geodermatophilales</taxon>
        <taxon>Geodermatophilaceae</taxon>
        <taxon>Geodermatophilus</taxon>
    </lineage>
</organism>
<evidence type="ECO:0000259" key="3">
    <source>
        <dbReference type="Pfam" id="PF00534"/>
    </source>
</evidence>
<dbReference type="InterPro" id="IPR028098">
    <property type="entry name" value="Glyco_trans_4-like_N"/>
</dbReference>
<reference evidence="5 6" key="1">
    <citation type="submission" date="2017-09" db="EMBL/GenBank/DDBJ databases">
        <authorList>
            <person name="Ehlers B."/>
            <person name="Leendertz F.H."/>
        </authorList>
    </citation>
    <scope>NUCLEOTIDE SEQUENCE [LARGE SCALE GENOMIC DNA]</scope>
    <source>
        <strain evidence="5 6">DSM 46844</strain>
    </source>
</reference>
<dbReference type="EMBL" id="OBDO01000005">
    <property type="protein sequence ID" value="SNX96677.1"/>
    <property type="molecule type" value="Genomic_DNA"/>
</dbReference>
<sequence length="392" mass="41251">MTTPTDAAGDGHPGPLRVTHVIHSLGPGGAENVLVELAAAAPAAGIQLQVVGLSPVERPVHAGSLRALGVPVVQLDLPRWDPRAVPATMAAVRTFRPHLLHTHLKHADLVGATAGALLRLPVVSTLHVVEDAPAGALARYKRTAGLVVRRRTAARTIALSARQREWYEELTGTGRGLVVLPNGVADPGVADAAERAAMRKELGAVDGRPLIVSASLMRPEKGHALLLDAVAQLPAEVRPVVALAGDGELRGALEARVDADPFLRDRVCFLGYRDDVPALLAAADLVLHTSLADALPTTLMQALAVGVPVVATRVGGIPDIIGADAGLLVATDGAEIARAVARLLHDDALRQRMGHAGRARFLASFEATGWAARLRHLYTEVLDESARSRRRR</sequence>